<dbReference type="Gene3D" id="3.90.1150.10">
    <property type="entry name" value="Aspartate Aminotransferase, domain 1"/>
    <property type="match status" value="1"/>
</dbReference>
<evidence type="ECO:0000256" key="3">
    <source>
        <dbReference type="ARBA" id="ARBA00022898"/>
    </source>
</evidence>
<comment type="cofactor">
    <cofactor evidence="4">
        <name>pyridoxal 5'-phosphate</name>
        <dbReference type="ChEBI" id="CHEBI:597326"/>
    </cofactor>
</comment>
<dbReference type="InterPro" id="IPR015422">
    <property type="entry name" value="PyrdxlP-dep_Trfase_small"/>
</dbReference>
<dbReference type="Gene3D" id="3.40.640.10">
    <property type="entry name" value="Type I PLP-dependent aspartate aminotransferase-like (Major domain)"/>
    <property type="match status" value="1"/>
</dbReference>
<keyword evidence="2 4" id="KW-0378">Hydrolase</keyword>
<evidence type="ECO:0000256" key="1">
    <source>
        <dbReference type="ARBA" id="ARBA00022642"/>
    </source>
</evidence>
<comment type="subunit">
    <text evidence="4">Homodimer.</text>
</comment>
<dbReference type="EMBL" id="JAMTCG010000003">
    <property type="protein sequence ID" value="MCP2160824.1"/>
    <property type="molecule type" value="Genomic_DNA"/>
</dbReference>
<keyword evidence="6" id="KW-1185">Reference proteome</keyword>
<name>A0ABT1H1G7_9NOCA</name>
<comment type="catalytic activity">
    <reaction evidence="4">
        <text>L-kynurenine + H2O = anthranilate + L-alanine + H(+)</text>
        <dbReference type="Rhea" id="RHEA:16813"/>
        <dbReference type="ChEBI" id="CHEBI:15377"/>
        <dbReference type="ChEBI" id="CHEBI:15378"/>
        <dbReference type="ChEBI" id="CHEBI:16567"/>
        <dbReference type="ChEBI" id="CHEBI:57959"/>
        <dbReference type="ChEBI" id="CHEBI:57972"/>
        <dbReference type="EC" id="3.7.1.3"/>
    </reaction>
</comment>
<comment type="catalytic activity">
    <reaction evidence="4">
        <text>3-hydroxy-L-kynurenine + H2O = 3-hydroxyanthranilate + L-alanine + H(+)</text>
        <dbReference type="Rhea" id="RHEA:25143"/>
        <dbReference type="ChEBI" id="CHEBI:15377"/>
        <dbReference type="ChEBI" id="CHEBI:15378"/>
        <dbReference type="ChEBI" id="CHEBI:36559"/>
        <dbReference type="ChEBI" id="CHEBI:57972"/>
        <dbReference type="ChEBI" id="CHEBI:58125"/>
        <dbReference type="EC" id="3.7.1.3"/>
    </reaction>
</comment>
<comment type="function">
    <text evidence="4">Catalyzes the cleavage of L-kynurenine (L-Kyn) and L-3-hydroxykynurenine (L-3OHKyn) into anthranilic acid (AA) and 3-hydroxyanthranilic acid (3-OHAA), respectively.</text>
</comment>
<protein>
    <recommendedName>
        <fullName evidence="4">Kynureninase</fullName>
        <ecNumber evidence="4">3.7.1.3</ecNumber>
    </recommendedName>
</protein>
<dbReference type="PIRSF" id="PIRSF038800">
    <property type="entry name" value="KYNU"/>
    <property type="match status" value="1"/>
</dbReference>
<dbReference type="InterPro" id="IPR015421">
    <property type="entry name" value="PyrdxlP-dep_Trfase_major"/>
</dbReference>
<comment type="pathway">
    <text evidence="4">Amino-acid degradation; L-kynurenine degradation; L-alanine and anthranilate from L-kynurenine: step 1/1.</text>
</comment>
<sequence length="401" mass="43104">MTRPSAEDLDAADALSEYRALFVDGGGVHAYLDGNSLGRPLTVTADHMREFIEHEWGGRLIRGWDERWLDLPAALGDRIGAAVLGAAPGQTIIGDSTSVLLYKLARSAVAMRPGRTEIVIDRDNFPTDRYLVEGIAAETGTTIRWIDTEHDSGVTTELLDAAVTDRTALVLVSHVAYRSGFLVDAPAVTRLIHDRGALLLLDVSHSVGSVPMQLDDWGVDLAAGCTYKYLNAGPGAPAFAYVRRELVEQVAQPIWGWIGAADPFQMEQGYAPGPGIRRLLSGTPPILGMLPVADMLELIERAGIDAIRSKSVALTELAVSLSDSVLRPLGATLASPRDPGRRGGHITVDHPRSRDAVARLWRQGVIPDFRTPAGVRLGFSPLTTSFDEVERGIEALALALG</sequence>
<comment type="caution">
    <text evidence="5">The sequence shown here is derived from an EMBL/GenBank/DDBJ whole genome shotgun (WGS) entry which is preliminary data.</text>
</comment>
<accession>A0ABT1H1G7</accession>
<comment type="pathway">
    <text evidence="4">Cofactor biosynthesis; NAD(+) biosynthesis; quinolinate from L-kynurenine: step 2/3.</text>
</comment>
<organism evidence="5 6">
    <name type="scientific">Williamsia serinedens</name>
    <dbReference type="NCBI Taxonomy" id="391736"/>
    <lineage>
        <taxon>Bacteria</taxon>
        <taxon>Bacillati</taxon>
        <taxon>Actinomycetota</taxon>
        <taxon>Actinomycetes</taxon>
        <taxon>Mycobacteriales</taxon>
        <taxon>Nocardiaceae</taxon>
        <taxon>Williamsia</taxon>
    </lineage>
</organism>
<dbReference type="EC" id="3.7.1.3" evidence="4"/>
<dbReference type="Pfam" id="PF22580">
    <property type="entry name" value="KYNU_C"/>
    <property type="match status" value="1"/>
</dbReference>
<reference evidence="5 6" key="1">
    <citation type="submission" date="2022-06" db="EMBL/GenBank/DDBJ databases">
        <title>Genomic Encyclopedia of Archaeal and Bacterial Type Strains, Phase II (KMG-II): from individual species to whole genera.</title>
        <authorList>
            <person name="Goeker M."/>
        </authorList>
    </citation>
    <scope>NUCLEOTIDE SEQUENCE [LARGE SCALE GENOMIC DNA]</scope>
    <source>
        <strain evidence="5 6">DSM 45037</strain>
    </source>
</reference>
<dbReference type="Proteomes" id="UP001205740">
    <property type="component" value="Unassembled WGS sequence"/>
</dbReference>
<dbReference type="PANTHER" id="PTHR14084:SF0">
    <property type="entry name" value="KYNURENINASE"/>
    <property type="match status" value="1"/>
</dbReference>
<dbReference type="PANTHER" id="PTHR14084">
    <property type="entry name" value="KYNURENINASE"/>
    <property type="match status" value="1"/>
</dbReference>
<proteinExistence type="inferred from homology"/>
<dbReference type="RefSeq" id="WP_253654386.1">
    <property type="nucleotide sequence ID" value="NZ_BAAAOE010000003.1"/>
</dbReference>
<evidence type="ECO:0000256" key="2">
    <source>
        <dbReference type="ARBA" id="ARBA00022801"/>
    </source>
</evidence>
<gene>
    <name evidence="5" type="ORF">LX12_002011</name>
</gene>
<evidence type="ECO:0000256" key="4">
    <source>
        <dbReference type="PIRNR" id="PIRNR038800"/>
    </source>
</evidence>
<dbReference type="SUPFAM" id="SSF53383">
    <property type="entry name" value="PLP-dependent transferases"/>
    <property type="match status" value="1"/>
</dbReference>
<keyword evidence="1 4" id="KW-0662">Pyridine nucleotide biosynthesis</keyword>
<keyword evidence="3 4" id="KW-0663">Pyridoxal phosphate</keyword>
<evidence type="ECO:0000313" key="5">
    <source>
        <dbReference type="EMBL" id="MCP2160824.1"/>
    </source>
</evidence>
<comment type="similarity">
    <text evidence="4">Belongs to the kynureninase family.</text>
</comment>
<dbReference type="InterPro" id="IPR010111">
    <property type="entry name" value="Kynureninase"/>
</dbReference>
<evidence type="ECO:0000313" key="6">
    <source>
        <dbReference type="Proteomes" id="UP001205740"/>
    </source>
</evidence>
<dbReference type="InterPro" id="IPR015424">
    <property type="entry name" value="PyrdxlP-dep_Trfase"/>
</dbReference>